<keyword evidence="3 5" id="KW-1133">Transmembrane helix</keyword>
<dbReference type="InterPro" id="IPR050997">
    <property type="entry name" value="MAPEG"/>
</dbReference>
<dbReference type="SUPFAM" id="SSF161084">
    <property type="entry name" value="MAPEG domain-like"/>
    <property type="match status" value="1"/>
</dbReference>
<dbReference type="EMBL" id="KZ303520">
    <property type="protein sequence ID" value="PIA14222.1"/>
    <property type="molecule type" value="Genomic_DNA"/>
</dbReference>
<evidence type="ECO:0000256" key="5">
    <source>
        <dbReference type="SAM" id="Phobius"/>
    </source>
</evidence>
<keyword evidence="4 5" id="KW-0472">Membrane</keyword>
<dbReference type="AlphaFoldDB" id="A0A2G5B5F0"/>
<evidence type="ECO:0008006" key="8">
    <source>
        <dbReference type="Google" id="ProtNLM"/>
    </source>
</evidence>
<comment type="subcellular location">
    <subcellularLocation>
        <location evidence="1">Membrane</location>
        <topology evidence="1">Multi-pass membrane protein</topology>
    </subcellularLocation>
</comment>
<protein>
    <recommendedName>
        <fullName evidence="8">Membrane-associated proteins in eicosanoid and glutathione metabolism</fullName>
    </recommendedName>
</protein>
<dbReference type="GO" id="GO:0005635">
    <property type="term" value="C:nuclear envelope"/>
    <property type="evidence" value="ECO:0007669"/>
    <property type="project" value="TreeGrafter"/>
</dbReference>
<evidence type="ECO:0000256" key="2">
    <source>
        <dbReference type="ARBA" id="ARBA00022692"/>
    </source>
</evidence>
<dbReference type="InterPro" id="IPR001129">
    <property type="entry name" value="Membr-assoc_MAPEG"/>
</dbReference>
<dbReference type="GO" id="GO:0004364">
    <property type="term" value="F:glutathione transferase activity"/>
    <property type="evidence" value="ECO:0007669"/>
    <property type="project" value="TreeGrafter"/>
</dbReference>
<dbReference type="Pfam" id="PF01124">
    <property type="entry name" value="MAPEG"/>
    <property type="match status" value="1"/>
</dbReference>
<evidence type="ECO:0000256" key="4">
    <source>
        <dbReference type="ARBA" id="ARBA00023136"/>
    </source>
</evidence>
<accession>A0A2G5B5F0</accession>
<dbReference type="Proteomes" id="UP000242474">
    <property type="component" value="Unassembled WGS sequence"/>
</dbReference>
<evidence type="ECO:0000256" key="3">
    <source>
        <dbReference type="ARBA" id="ARBA00022989"/>
    </source>
</evidence>
<feature type="transmembrane region" description="Helical" evidence="5">
    <location>
        <begin position="121"/>
        <end position="142"/>
    </location>
</feature>
<dbReference type="GO" id="GO:0005783">
    <property type="term" value="C:endoplasmic reticulum"/>
    <property type="evidence" value="ECO:0007669"/>
    <property type="project" value="TreeGrafter"/>
</dbReference>
<dbReference type="PANTHER" id="PTHR10250">
    <property type="entry name" value="MICROSOMAL GLUTATHIONE S-TRANSFERASE"/>
    <property type="match status" value="1"/>
</dbReference>
<evidence type="ECO:0000313" key="6">
    <source>
        <dbReference type="EMBL" id="PIA14222.1"/>
    </source>
</evidence>
<dbReference type="Gene3D" id="1.20.120.550">
    <property type="entry name" value="Membrane associated eicosanoid/glutathione metabolism-like domain"/>
    <property type="match status" value="1"/>
</dbReference>
<dbReference type="OrthoDB" id="410651at2759"/>
<keyword evidence="7" id="KW-1185">Reference proteome</keyword>
<proteinExistence type="predicted"/>
<dbReference type="STRING" id="763665.A0A2G5B5F0"/>
<gene>
    <name evidence="6" type="ORF">COEREDRAFT_99024</name>
</gene>
<organism evidence="6 7">
    <name type="scientific">Coemansia reversa (strain ATCC 12441 / NRRL 1564)</name>
    <dbReference type="NCBI Taxonomy" id="763665"/>
    <lineage>
        <taxon>Eukaryota</taxon>
        <taxon>Fungi</taxon>
        <taxon>Fungi incertae sedis</taxon>
        <taxon>Zoopagomycota</taxon>
        <taxon>Kickxellomycotina</taxon>
        <taxon>Kickxellomycetes</taxon>
        <taxon>Kickxellales</taxon>
        <taxon>Kickxellaceae</taxon>
        <taxon>Coemansia</taxon>
    </lineage>
</organism>
<evidence type="ECO:0000256" key="1">
    <source>
        <dbReference type="ARBA" id="ARBA00004141"/>
    </source>
</evidence>
<sequence length="148" mass="16090">MSIVIGTSYVWNIVTATVMGLQTAAFAGCASRQKERLDLPHSTEVGSRATEKLSDAENEEFSRFQKVHQAHVEYTPLAQSSVLLAGLFYPKLSAYAGAAYIVGRLIYSISYIKCGAEGRKYGVFFICPSVITLLGASFYGSFKALSLI</sequence>
<keyword evidence="2 5" id="KW-0812">Transmembrane</keyword>
<feature type="transmembrane region" description="Helical" evidence="5">
    <location>
        <begin position="92"/>
        <end position="109"/>
    </location>
</feature>
<evidence type="ECO:0000313" key="7">
    <source>
        <dbReference type="Proteomes" id="UP000242474"/>
    </source>
</evidence>
<name>A0A2G5B5F0_COERN</name>
<reference evidence="6 7" key="1">
    <citation type="journal article" date="2015" name="Genome Biol. Evol.">
        <title>Phylogenomic analyses indicate that early fungi evolved digesting cell walls of algal ancestors of land plants.</title>
        <authorList>
            <person name="Chang Y."/>
            <person name="Wang S."/>
            <person name="Sekimoto S."/>
            <person name="Aerts A.L."/>
            <person name="Choi C."/>
            <person name="Clum A."/>
            <person name="LaButti K.M."/>
            <person name="Lindquist E.A."/>
            <person name="Yee Ngan C."/>
            <person name="Ohm R.A."/>
            <person name="Salamov A.A."/>
            <person name="Grigoriev I.V."/>
            <person name="Spatafora J.W."/>
            <person name="Berbee M.L."/>
        </authorList>
    </citation>
    <scope>NUCLEOTIDE SEQUENCE [LARGE SCALE GENOMIC DNA]</scope>
    <source>
        <strain evidence="6 7">NRRL 1564</strain>
    </source>
</reference>
<dbReference type="GO" id="GO:0004602">
    <property type="term" value="F:glutathione peroxidase activity"/>
    <property type="evidence" value="ECO:0007669"/>
    <property type="project" value="TreeGrafter"/>
</dbReference>
<dbReference type="GO" id="GO:0016020">
    <property type="term" value="C:membrane"/>
    <property type="evidence" value="ECO:0007669"/>
    <property type="project" value="UniProtKB-SubCell"/>
</dbReference>
<dbReference type="InterPro" id="IPR023352">
    <property type="entry name" value="MAPEG-like_dom_sf"/>
</dbReference>
<dbReference type="PANTHER" id="PTHR10250:SF26">
    <property type="entry name" value="GLUTATHIONE S-TRANSFERASE 3, MITOCHONDRIAL"/>
    <property type="match status" value="1"/>
</dbReference>